<feature type="region of interest" description="Disordered" evidence="1">
    <location>
        <begin position="223"/>
        <end position="272"/>
    </location>
</feature>
<feature type="compositionally biased region" description="Polar residues" evidence="1">
    <location>
        <begin position="330"/>
        <end position="345"/>
    </location>
</feature>
<comment type="caution">
    <text evidence="2">The sequence shown here is derived from an EMBL/GenBank/DDBJ whole genome shotgun (WGS) entry which is preliminary data.</text>
</comment>
<organism evidence="2">
    <name type="scientific">Tanacetum cinerariifolium</name>
    <name type="common">Dalmatian daisy</name>
    <name type="synonym">Chrysanthemum cinerariifolium</name>
    <dbReference type="NCBI Taxonomy" id="118510"/>
    <lineage>
        <taxon>Eukaryota</taxon>
        <taxon>Viridiplantae</taxon>
        <taxon>Streptophyta</taxon>
        <taxon>Embryophyta</taxon>
        <taxon>Tracheophyta</taxon>
        <taxon>Spermatophyta</taxon>
        <taxon>Magnoliopsida</taxon>
        <taxon>eudicotyledons</taxon>
        <taxon>Gunneridae</taxon>
        <taxon>Pentapetalae</taxon>
        <taxon>asterids</taxon>
        <taxon>campanulids</taxon>
        <taxon>Asterales</taxon>
        <taxon>Asteraceae</taxon>
        <taxon>Asteroideae</taxon>
        <taxon>Anthemideae</taxon>
        <taxon>Anthemidinae</taxon>
        <taxon>Tanacetum</taxon>
    </lineage>
</organism>
<proteinExistence type="predicted"/>
<sequence length="491" mass="55571">MSEQNEKQQINENEELNKPYDCRVTIWSKIKMISKIKERISSSKKQLNLFKNTPDLSKSVDSDILFDIDGRTLLLGRVSCRRVVFPKYLDGGIPPSVRRLFPDKLKKLEKNKDGELVQDKAAKGLDIRIFPQQLSLMDDESDAYTRKDGCGVTVGTKVSGEAMNDADMSAVVYIEETKLAREIVLENKVESLEAKVVKLQLDHDKMALFFENFKKIRPELVPLTPDAKEDPSDATIDGEHMDAVGPPDENEGPNEKSSIHHNAYSPPSSIPQIAYAPTVNQQQQQQPEFPSLDLGLTVLVFKQADDPIDAINHMMSFLSVVVKSRYPTTNNHLRNSSNPRQQATINDGEGHMSRQCTKPMRKRDESWFKDKVLLVQAHANGQILHEEELTFLTNPRITEDLNASLQEKVLVIIALKDALKTLKGKALADDTITSHSIDPKMLNVDVESLNPRLLNNRSAHFDYLKYTQEEAVILREIMERKTQNPLNAYLD</sequence>
<evidence type="ECO:0000256" key="1">
    <source>
        <dbReference type="SAM" id="MobiDB-lite"/>
    </source>
</evidence>
<name>A0A6L2MBD0_TANCI</name>
<dbReference type="AlphaFoldDB" id="A0A6L2MBD0"/>
<feature type="non-terminal residue" evidence="2">
    <location>
        <position position="491"/>
    </location>
</feature>
<gene>
    <name evidence="2" type="ORF">Tci_043261</name>
</gene>
<protein>
    <submittedName>
        <fullName evidence="2">Uncharacterized protein</fullName>
    </submittedName>
</protein>
<accession>A0A6L2MBD0</accession>
<feature type="region of interest" description="Disordered" evidence="1">
    <location>
        <begin position="330"/>
        <end position="355"/>
    </location>
</feature>
<dbReference type="EMBL" id="BKCJ010006280">
    <property type="protein sequence ID" value="GEU71283.1"/>
    <property type="molecule type" value="Genomic_DNA"/>
</dbReference>
<evidence type="ECO:0000313" key="2">
    <source>
        <dbReference type="EMBL" id="GEU71283.1"/>
    </source>
</evidence>
<reference evidence="2" key="1">
    <citation type="journal article" date="2019" name="Sci. Rep.">
        <title>Draft genome of Tanacetum cinerariifolium, the natural source of mosquito coil.</title>
        <authorList>
            <person name="Yamashiro T."/>
            <person name="Shiraishi A."/>
            <person name="Satake H."/>
            <person name="Nakayama K."/>
        </authorList>
    </citation>
    <scope>NUCLEOTIDE SEQUENCE</scope>
</reference>
<feature type="compositionally biased region" description="Basic and acidic residues" evidence="1">
    <location>
        <begin position="226"/>
        <end position="242"/>
    </location>
</feature>